<reference evidence="1 2" key="1">
    <citation type="submission" date="2024-05" db="EMBL/GenBank/DDBJ databases">
        <authorList>
            <person name="Park S."/>
        </authorList>
    </citation>
    <scope>NUCLEOTIDE SEQUENCE [LARGE SCALE GENOMIC DNA]</scope>
    <source>
        <strain evidence="1 2">DGU5</strain>
    </source>
</reference>
<dbReference type="Proteomes" id="UP001484535">
    <property type="component" value="Unassembled WGS sequence"/>
</dbReference>
<evidence type="ECO:0000313" key="1">
    <source>
        <dbReference type="EMBL" id="MEN7538475.1"/>
    </source>
</evidence>
<organism evidence="1 2">
    <name type="scientific">Aurantiacibacter flavus</name>
    <dbReference type="NCBI Taxonomy" id="3145232"/>
    <lineage>
        <taxon>Bacteria</taxon>
        <taxon>Pseudomonadati</taxon>
        <taxon>Pseudomonadota</taxon>
        <taxon>Alphaproteobacteria</taxon>
        <taxon>Sphingomonadales</taxon>
        <taxon>Erythrobacteraceae</taxon>
        <taxon>Aurantiacibacter</taxon>
    </lineage>
</organism>
<protein>
    <recommendedName>
        <fullName evidence="3">MBL fold metallo-hydrolase</fullName>
    </recommendedName>
</protein>
<evidence type="ECO:0000313" key="2">
    <source>
        <dbReference type="Proteomes" id="UP001484535"/>
    </source>
</evidence>
<proteinExistence type="predicted"/>
<dbReference type="RefSeq" id="WP_346785924.1">
    <property type="nucleotide sequence ID" value="NZ_JBDLBR010000005.1"/>
</dbReference>
<name>A0ABV0D3E5_9SPHN</name>
<gene>
    <name evidence="1" type="ORF">ABDJ38_14930</name>
</gene>
<evidence type="ECO:0008006" key="3">
    <source>
        <dbReference type="Google" id="ProtNLM"/>
    </source>
</evidence>
<accession>A0ABV0D3E5</accession>
<keyword evidence="2" id="KW-1185">Reference proteome</keyword>
<dbReference type="EMBL" id="JBDLBR010000005">
    <property type="protein sequence ID" value="MEN7538475.1"/>
    <property type="molecule type" value="Genomic_DNA"/>
</dbReference>
<sequence length="237" mass="26501">MAKIIDVGTHLSLVRRPNGRFLVLDSYDLEQEQRDQLMRLTDDGKAVDAIVNVHPFHTVFCRATHELLPHARLIGTRRHLSELPELPWDKNVIEDTATQADFADTLEFSLPGGVDLVTDDPDVHAGSVLARHRESRIVHVDDTINVLAAPGFLGRLLPQSSLKFHPKLPEALEKRPGATDAFAGWARDIAERWSDTRIVCAAHSDIRHLGEGGWREEVLKALEGVDKTLSRHRAEFG</sequence>
<comment type="caution">
    <text evidence="1">The sequence shown here is derived from an EMBL/GenBank/DDBJ whole genome shotgun (WGS) entry which is preliminary data.</text>
</comment>